<comment type="caution">
    <text evidence="2">The sequence shown here is derived from an EMBL/GenBank/DDBJ whole genome shotgun (WGS) entry which is preliminary data.</text>
</comment>
<sequence length="518" mass="53107">MADNVLKKLRKESGGGDSANVLATLRETRNQSKRSLSDLSASEWAGIVGNAIVDAAGQTARRADDVVRSVASGATFGLADEAAAAANTATGLGPDGTYDENLAAERERDAEIPASVAIPSQIAGGVMAGSGLARGGLTLLKGAKPTVTSMATRGGAEGAGYGAAHAFGSAEGGFRDRAEGAAWGSLLGLLTGAGTGAVTGRMAKGASSKAPTVQAFKRQAGSQYDTALNSGVTLNQTRFDSIADDLAFAARQEGFHPKIHPKVSAALDEFGKAKGSTPSMQDVDNLRKILKQASGSIEKAERRLAQQLISELDDHLDQLTPADVIAGNVKEATTALKEARGLWQKASKGEAIENLIRRADDRASQFSGSGLENALRTEFRNLAMNEKKMRLFSKAEQAAIKKVGQGGKIENVLRALGKFAPTGVVSSVLSGGAGYGIGGPVGALALPALGYAARGGATAMTQANARAASELMRAGHATPLPSQASPAQLSALRALLIGEAQQGGVTLNSLRGPDRARR</sequence>
<proteinExistence type="predicted"/>
<organism evidence="2 3">
    <name type="scientific">Pelagibius litoralis</name>
    <dbReference type="NCBI Taxonomy" id="374515"/>
    <lineage>
        <taxon>Bacteria</taxon>
        <taxon>Pseudomonadati</taxon>
        <taxon>Pseudomonadota</taxon>
        <taxon>Alphaproteobacteria</taxon>
        <taxon>Rhodospirillales</taxon>
        <taxon>Rhodovibrionaceae</taxon>
        <taxon>Pelagibius</taxon>
    </lineage>
</organism>
<evidence type="ECO:0000313" key="2">
    <source>
        <dbReference type="EMBL" id="NIA67769.1"/>
    </source>
</evidence>
<name>A0A967CAY3_9PROT</name>
<evidence type="ECO:0000256" key="1">
    <source>
        <dbReference type="SAM" id="MobiDB-lite"/>
    </source>
</evidence>
<dbReference type="EMBL" id="JAAQPH010000002">
    <property type="protein sequence ID" value="NIA67769.1"/>
    <property type="molecule type" value="Genomic_DNA"/>
</dbReference>
<keyword evidence="3" id="KW-1185">Reference proteome</keyword>
<dbReference type="Proteomes" id="UP000761264">
    <property type="component" value="Unassembled WGS sequence"/>
</dbReference>
<accession>A0A967CAY3</accession>
<dbReference type="AlphaFoldDB" id="A0A967CAY3"/>
<evidence type="ECO:0000313" key="3">
    <source>
        <dbReference type="Proteomes" id="UP000761264"/>
    </source>
</evidence>
<feature type="region of interest" description="Disordered" evidence="1">
    <location>
        <begin position="1"/>
        <end position="21"/>
    </location>
</feature>
<gene>
    <name evidence="2" type="ORF">HBA54_04125</name>
</gene>
<dbReference type="RefSeq" id="WP_167221627.1">
    <property type="nucleotide sequence ID" value="NZ_JAAQPH010000002.1"/>
</dbReference>
<protein>
    <submittedName>
        <fullName evidence="2">Uncharacterized protein</fullName>
    </submittedName>
</protein>
<reference evidence="2" key="1">
    <citation type="submission" date="2020-03" db="EMBL/GenBank/DDBJ databases">
        <title>Genome of Pelagibius litoralis DSM 21314T.</title>
        <authorList>
            <person name="Wang G."/>
        </authorList>
    </citation>
    <scope>NUCLEOTIDE SEQUENCE</scope>
    <source>
        <strain evidence="2">DSM 21314</strain>
    </source>
</reference>